<dbReference type="PANTHER" id="PTHR46858">
    <property type="entry name" value="OS05G0521000 PROTEIN"/>
    <property type="match status" value="1"/>
</dbReference>
<dbReference type="PANTHER" id="PTHR46858:SF5">
    <property type="entry name" value="E3 UBIQUITIN-PROTEIN LIGASE APD1-RELATED"/>
    <property type="match status" value="1"/>
</dbReference>
<sequence length="475" mass="51561">MEFRDGGGFSGGGGGGGAAASTSNLHFPAAEYSEEDGPALPFPSRHGGFDNHRHFPLSRDDEEFRRRFGGVDNYGGGGDLPRNDACSGIITFITFSCFVSMTLIFGIYGSEILKLGPHASMLIKPNPLFVEYVKVERLDGAASELMLYGFDGMPPLNVVTNWSENHKIILPGATHKEWVYFLNIGSKIDISYNVTSLFPSPVVLVIAEGNQGFTDWLEDPSSPNLTLLWSPIYGTGVIGQEIPKSASYYVAVGNLNSDVVEVEFQIRIKALLYETTNAYYKCTISLGSCVLKIPFTGGNSALLAFPNPKLGIVNNKSHVRLSYGPRWITYFGGIGGVIILISLAIRCSNKFWRTRQGESSPQESTEPQGAPLIPRKDEDVASLGSSYDSDSQDGDDPDGGPSAGSHQGHVASDQELDNNTRRLCAICFDAPRDSFFLPCGHCVSCYACGTKIAEVAGTCPVCRRRMKKVKRIYTV</sequence>
<comment type="pathway">
    <text evidence="3">Protein modification; protein ubiquitination.</text>
</comment>
<dbReference type="GO" id="GO:0016567">
    <property type="term" value="P:protein ubiquitination"/>
    <property type="evidence" value="ECO:0007669"/>
    <property type="project" value="TreeGrafter"/>
</dbReference>
<dbReference type="InterPro" id="IPR013083">
    <property type="entry name" value="Znf_RING/FYVE/PHD"/>
</dbReference>
<dbReference type="SUPFAM" id="SSF57850">
    <property type="entry name" value="RING/U-box"/>
    <property type="match status" value="1"/>
</dbReference>
<dbReference type="GO" id="GO:0005768">
    <property type="term" value="C:endosome"/>
    <property type="evidence" value="ECO:0007669"/>
    <property type="project" value="TreeGrafter"/>
</dbReference>
<reference evidence="16 17" key="1">
    <citation type="submission" date="2024-01" db="EMBL/GenBank/DDBJ databases">
        <title>The complete chloroplast genome sequence of Lithospermum erythrorhizon: insights into the phylogenetic relationship among Boraginaceae species and the maternal lineages of purple gromwells.</title>
        <authorList>
            <person name="Okada T."/>
            <person name="Watanabe K."/>
        </authorList>
    </citation>
    <scope>NUCLEOTIDE SEQUENCE [LARGE SCALE GENOMIC DNA]</scope>
</reference>
<keyword evidence="5 14" id="KW-0812">Transmembrane</keyword>
<comment type="subcellular location">
    <subcellularLocation>
        <location evidence="2">Endomembrane system</location>
    </subcellularLocation>
    <subcellularLocation>
        <location evidence="1">Membrane</location>
        <topology evidence="1">Multi-pass membrane protein</topology>
    </subcellularLocation>
</comment>
<evidence type="ECO:0000256" key="7">
    <source>
        <dbReference type="ARBA" id="ARBA00022771"/>
    </source>
</evidence>
<evidence type="ECO:0000256" key="9">
    <source>
        <dbReference type="ARBA" id="ARBA00022833"/>
    </source>
</evidence>
<feature type="domain" description="RING-type" evidence="15">
    <location>
        <begin position="424"/>
        <end position="463"/>
    </location>
</feature>
<name>A0AAV3NNW8_LITER</name>
<dbReference type="GO" id="GO:0009705">
    <property type="term" value="C:plant-type vacuole membrane"/>
    <property type="evidence" value="ECO:0007669"/>
    <property type="project" value="TreeGrafter"/>
</dbReference>
<gene>
    <name evidence="16" type="ORF">LIER_35073</name>
</gene>
<comment type="caution">
    <text evidence="16">The sequence shown here is derived from an EMBL/GenBank/DDBJ whole genome shotgun (WGS) entry which is preliminary data.</text>
</comment>
<evidence type="ECO:0000256" key="6">
    <source>
        <dbReference type="ARBA" id="ARBA00022723"/>
    </source>
</evidence>
<evidence type="ECO:0000256" key="5">
    <source>
        <dbReference type="ARBA" id="ARBA00022692"/>
    </source>
</evidence>
<feature type="compositionally biased region" description="Polar residues" evidence="13">
    <location>
        <begin position="357"/>
        <end position="367"/>
    </location>
</feature>
<organism evidence="16 17">
    <name type="scientific">Lithospermum erythrorhizon</name>
    <name type="common">Purple gromwell</name>
    <name type="synonym">Lithospermum officinale var. erythrorhizon</name>
    <dbReference type="NCBI Taxonomy" id="34254"/>
    <lineage>
        <taxon>Eukaryota</taxon>
        <taxon>Viridiplantae</taxon>
        <taxon>Streptophyta</taxon>
        <taxon>Embryophyta</taxon>
        <taxon>Tracheophyta</taxon>
        <taxon>Spermatophyta</taxon>
        <taxon>Magnoliopsida</taxon>
        <taxon>eudicotyledons</taxon>
        <taxon>Gunneridae</taxon>
        <taxon>Pentapetalae</taxon>
        <taxon>asterids</taxon>
        <taxon>lamiids</taxon>
        <taxon>Boraginales</taxon>
        <taxon>Boraginaceae</taxon>
        <taxon>Boraginoideae</taxon>
        <taxon>Lithospermeae</taxon>
        <taxon>Lithospermum</taxon>
    </lineage>
</organism>
<keyword evidence="11 14" id="KW-0472">Membrane</keyword>
<accession>A0AAV3NNW8</accession>
<keyword evidence="17" id="KW-1185">Reference proteome</keyword>
<evidence type="ECO:0000256" key="11">
    <source>
        <dbReference type="ARBA" id="ARBA00023136"/>
    </source>
</evidence>
<dbReference type="FunFam" id="3.30.40.10:FF:000658">
    <property type="entry name" value="E3 ubiquitin-protein ligase APD2"/>
    <property type="match status" value="1"/>
</dbReference>
<dbReference type="Proteomes" id="UP001454036">
    <property type="component" value="Unassembled WGS sequence"/>
</dbReference>
<evidence type="ECO:0000256" key="2">
    <source>
        <dbReference type="ARBA" id="ARBA00004308"/>
    </source>
</evidence>
<dbReference type="GO" id="GO:0008270">
    <property type="term" value="F:zinc ion binding"/>
    <property type="evidence" value="ECO:0007669"/>
    <property type="project" value="UniProtKB-KW"/>
</dbReference>
<evidence type="ECO:0000256" key="12">
    <source>
        <dbReference type="PROSITE-ProRule" id="PRU00175"/>
    </source>
</evidence>
<keyword evidence="6" id="KW-0479">Metal-binding</keyword>
<evidence type="ECO:0000256" key="3">
    <source>
        <dbReference type="ARBA" id="ARBA00004906"/>
    </source>
</evidence>
<evidence type="ECO:0000256" key="10">
    <source>
        <dbReference type="ARBA" id="ARBA00022989"/>
    </source>
</evidence>
<keyword evidence="4" id="KW-0808">Transferase</keyword>
<dbReference type="GO" id="GO:0009555">
    <property type="term" value="P:pollen development"/>
    <property type="evidence" value="ECO:0007669"/>
    <property type="project" value="UniProtKB-ARBA"/>
</dbReference>
<keyword evidence="7 12" id="KW-0863">Zinc-finger</keyword>
<dbReference type="SMART" id="SM00184">
    <property type="entry name" value="RING"/>
    <property type="match status" value="1"/>
</dbReference>
<dbReference type="Pfam" id="PF13920">
    <property type="entry name" value="zf-C3HC4_3"/>
    <property type="match status" value="1"/>
</dbReference>
<evidence type="ECO:0000256" key="8">
    <source>
        <dbReference type="ARBA" id="ARBA00022786"/>
    </source>
</evidence>
<dbReference type="PROSITE" id="PS50089">
    <property type="entry name" value="ZF_RING_2"/>
    <property type="match status" value="1"/>
</dbReference>
<dbReference type="InterPro" id="IPR032008">
    <property type="entry name" value="APD1-4_N"/>
</dbReference>
<proteinExistence type="predicted"/>
<feature type="transmembrane region" description="Helical" evidence="14">
    <location>
        <begin position="327"/>
        <end position="345"/>
    </location>
</feature>
<keyword evidence="10 14" id="KW-1133">Transmembrane helix</keyword>
<evidence type="ECO:0000256" key="4">
    <source>
        <dbReference type="ARBA" id="ARBA00022679"/>
    </source>
</evidence>
<feature type="region of interest" description="Disordered" evidence="13">
    <location>
        <begin position="356"/>
        <end position="375"/>
    </location>
</feature>
<evidence type="ECO:0000313" key="17">
    <source>
        <dbReference type="Proteomes" id="UP001454036"/>
    </source>
</evidence>
<dbReference type="Gene3D" id="3.30.40.10">
    <property type="entry name" value="Zinc/RING finger domain, C3HC4 (zinc finger)"/>
    <property type="match status" value="1"/>
</dbReference>
<dbReference type="GO" id="GO:0061630">
    <property type="term" value="F:ubiquitin protein ligase activity"/>
    <property type="evidence" value="ECO:0007669"/>
    <property type="project" value="TreeGrafter"/>
</dbReference>
<feature type="transmembrane region" description="Helical" evidence="14">
    <location>
        <begin position="89"/>
        <end position="108"/>
    </location>
</feature>
<dbReference type="Pfam" id="PF16040">
    <property type="entry name" value="APD1-4_N"/>
    <property type="match status" value="1"/>
</dbReference>
<keyword evidence="9" id="KW-0862">Zinc</keyword>
<keyword evidence="8" id="KW-0833">Ubl conjugation pathway</keyword>
<dbReference type="AlphaFoldDB" id="A0AAV3NNW8"/>
<evidence type="ECO:0000256" key="1">
    <source>
        <dbReference type="ARBA" id="ARBA00004141"/>
    </source>
</evidence>
<dbReference type="EMBL" id="BAABME010015098">
    <property type="protein sequence ID" value="GAA0139362.1"/>
    <property type="molecule type" value="Genomic_DNA"/>
</dbReference>
<evidence type="ECO:0000256" key="13">
    <source>
        <dbReference type="SAM" id="MobiDB-lite"/>
    </source>
</evidence>
<dbReference type="InterPro" id="IPR001841">
    <property type="entry name" value="Znf_RING"/>
</dbReference>
<dbReference type="Pfam" id="PF16041">
    <property type="entry name" value="APD1-4_M"/>
    <property type="match status" value="1"/>
</dbReference>
<dbReference type="GO" id="GO:0000278">
    <property type="term" value="P:mitotic cell cycle"/>
    <property type="evidence" value="ECO:0007669"/>
    <property type="project" value="UniProtKB-ARBA"/>
</dbReference>
<evidence type="ECO:0000256" key="14">
    <source>
        <dbReference type="SAM" id="Phobius"/>
    </source>
</evidence>
<protein>
    <recommendedName>
        <fullName evidence="15">RING-type domain-containing protein</fullName>
    </recommendedName>
</protein>
<dbReference type="InterPro" id="IPR032010">
    <property type="entry name" value="APD1-4_M"/>
</dbReference>
<feature type="region of interest" description="Disordered" evidence="13">
    <location>
        <begin position="381"/>
        <end position="413"/>
    </location>
</feature>
<evidence type="ECO:0000313" key="16">
    <source>
        <dbReference type="EMBL" id="GAA0139362.1"/>
    </source>
</evidence>
<evidence type="ECO:0000259" key="15">
    <source>
        <dbReference type="PROSITE" id="PS50089"/>
    </source>
</evidence>